<dbReference type="PhylomeDB" id="B6QW53"/>
<dbReference type="GO" id="GO:0015074">
    <property type="term" value="P:DNA integration"/>
    <property type="evidence" value="ECO:0007669"/>
    <property type="project" value="InterPro"/>
</dbReference>
<evidence type="ECO:0000313" key="5">
    <source>
        <dbReference type="Proteomes" id="UP000001294"/>
    </source>
</evidence>
<feature type="compositionally biased region" description="Polar residues" evidence="2">
    <location>
        <begin position="33"/>
        <end position="46"/>
    </location>
</feature>
<keyword evidence="5" id="KW-1185">Reference proteome</keyword>
<proteinExistence type="predicted"/>
<dbReference type="HOGENOM" id="CLU_422777_0_0_1"/>
<feature type="compositionally biased region" description="Basic residues" evidence="2">
    <location>
        <begin position="272"/>
        <end position="288"/>
    </location>
</feature>
<reference evidence="5" key="1">
    <citation type="journal article" date="2015" name="Genome Announc.">
        <title>Genome sequence of the AIDS-associated pathogen Penicillium marneffei (ATCC18224) and its near taxonomic relative Talaromyces stipitatus (ATCC10500).</title>
        <authorList>
            <person name="Nierman W.C."/>
            <person name="Fedorova-Abrams N.D."/>
            <person name="Andrianopoulos A."/>
        </authorList>
    </citation>
    <scope>NUCLEOTIDE SEQUENCE [LARGE SCALE GENOMIC DNA]</scope>
    <source>
        <strain evidence="5">ATCC 18224 / CBS 334.59 / QM 7333</strain>
    </source>
</reference>
<evidence type="ECO:0000256" key="1">
    <source>
        <dbReference type="ARBA" id="ARBA00022884"/>
    </source>
</evidence>
<dbReference type="SUPFAM" id="SSF53098">
    <property type="entry name" value="Ribonuclease H-like"/>
    <property type="match status" value="1"/>
</dbReference>
<evidence type="ECO:0000256" key="2">
    <source>
        <dbReference type="SAM" id="MobiDB-lite"/>
    </source>
</evidence>
<dbReference type="Proteomes" id="UP000001294">
    <property type="component" value="Unassembled WGS sequence"/>
</dbReference>
<dbReference type="GO" id="GO:0003723">
    <property type="term" value="F:RNA binding"/>
    <property type="evidence" value="ECO:0007669"/>
    <property type="project" value="UniProtKB-KW"/>
</dbReference>
<evidence type="ECO:0000313" key="4">
    <source>
        <dbReference type="EMBL" id="EEA18570.1"/>
    </source>
</evidence>
<dbReference type="PROSITE" id="PS50994">
    <property type="entry name" value="INTEGRASE"/>
    <property type="match status" value="1"/>
</dbReference>
<dbReference type="OrthoDB" id="5095651at2759"/>
<dbReference type="InterPro" id="IPR036397">
    <property type="entry name" value="RNaseH_sf"/>
</dbReference>
<sequence>MLSFLDSSCQYDYCLSLHRIGAAAGTRRHVARQSAQGTTASQSTESGDPGFDTNDTRNAVGIREIEKEAWHAFTVYNNQYKSLFQVWEIQRRDIDKVFTWIKKTVCLSYLKTCVSITPDWKQAYQNLKAHVGQGTADIQKKIKNEYDLHMRPFRTTRPAKEMEAWIVKWDELLTQANRKSMMIATDTMDWSTRFFDVIRNLDHAWVSAYEIQLYDKIDNNTLEYKDLTNLFRRLIQRLHSPANRQRTRVSRGSFTTHKNDDNNDSEDENTRHSRRLTRSRERTRRRSRSYSNEPPRKKTAGPDLRVPENFVPQKFRQERAERWASQHQPEIDELIERHKQMTLGPNREKSRSQSRAQPGDFLWAGTYKVPILGYGEVDIEVHGLGGKLRILRLYEVAYCKDFIANLVSLRQLRKQGIWWDGRRGFDCLRDEKNRIVAYIKDREGQFVLEYITHDHPMIKTGFMIRRHRFNSWTSRKERKANAERWHARLGHPGPQIIEYLAGAGRGVRLTGLSKGPTTVECEACASSKIHRLIRREDRRLAERPGEHLALDFHDFEKSTLKNDKDKRTLILITDCYSGFMWDFYLTGHTTVEILETLKWFFQYLKKRYNMTPVKIEMDNEITHRHLEVKDWIKQQHVTIKTSVAYTQS</sequence>
<evidence type="ECO:0000259" key="3">
    <source>
        <dbReference type="PROSITE" id="PS50994"/>
    </source>
</evidence>
<accession>B6QW53</accession>
<feature type="region of interest" description="Disordered" evidence="2">
    <location>
        <begin position="242"/>
        <end position="310"/>
    </location>
</feature>
<organism evidence="4 5">
    <name type="scientific">Talaromyces marneffei (strain ATCC 18224 / CBS 334.59 / QM 7333)</name>
    <name type="common">Penicillium marneffei</name>
    <dbReference type="NCBI Taxonomy" id="441960"/>
    <lineage>
        <taxon>Eukaryota</taxon>
        <taxon>Fungi</taxon>
        <taxon>Dikarya</taxon>
        <taxon>Ascomycota</taxon>
        <taxon>Pezizomycotina</taxon>
        <taxon>Eurotiomycetes</taxon>
        <taxon>Eurotiomycetidae</taxon>
        <taxon>Eurotiales</taxon>
        <taxon>Trichocomaceae</taxon>
        <taxon>Talaromyces</taxon>
        <taxon>Talaromyces sect. Talaromyces</taxon>
    </lineage>
</organism>
<keyword evidence="1" id="KW-0694">RNA-binding</keyword>
<dbReference type="AlphaFoldDB" id="B6QW53"/>
<dbReference type="VEuPathDB" id="FungiDB:PMAA_008580"/>
<gene>
    <name evidence="4" type="ORF">PMAA_008580</name>
</gene>
<name>B6QW53_TALMQ</name>
<dbReference type="GO" id="GO:0005634">
    <property type="term" value="C:nucleus"/>
    <property type="evidence" value="ECO:0007669"/>
    <property type="project" value="UniProtKB-ARBA"/>
</dbReference>
<feature type="domain" description="Integrase catalytic" evidence="3">
    <location>
        <begin position="540"/>
        <end position="648"/>
    </location>
</feature>
<dbReference type="EMBL" id="DS995906">
    <property type="protein sequence ID" value="EEA18570.1"/>
    <property type="molecule type" value="Genomic_DNA"/>
</dbReference>
<dbReference type="InterPro" id="IPR001584">
    <property type="entry name" value="Integrase_cat-core"/>
</dbReference>
<dbReference type="InterPro" id="IPR012337">
    <property type="entry name" value="RNaseH-like_sf"/>
</dbReference>
<feature type="region of interest" description="Disordered" evidence="2">
    <location>
        <begin position="31"/>
        <end position="56"/>
    </location>
</feature>
<protein>
    <recommendedName>
        <fullName evidence="3">Integrase catalytic domain-containing protein</fullName>
    </recommendedName>
</protein>
<dbReference type="Gene3D" id="3.30.420.10">
    <property type="entry name" value="Ribonuclease H-like superfamily/Ribonuclease H"/>
    <property type="match status" value="1"/>
</dbReference>